<reference evidence="1 2" key="1">
    <citation type="journal article" date="2014" name="Nat. Commun.">
        <title>Molecular traces of alternative social organization in a termite genome.</title>
        <authorList>
            <person name="Terrapon N."/>
            <person name="Li C."/>
            <person name="Robertson H.M."/>
            <person name="Ji L."/>
            <person name="Meng X."/>
            <person name="Booth W."/>
            <person name="Chen Z."/>
            <person name="Childers C.P."/>
            <person name="Glastad K.M."/>
            <person name="Gokhale K."/>
            <person name="Gowin J."/>
            <person name="Gronenberg W."/>
            <person name="Hermansen R.A."/>
            <person name="Hu H."/>
            <person name="Hunt B.G."/>
            <person name="Huylmans A.K."/>
            <person name="Khalil S.M."/>
            <person name="Mitchell R.D."/>
            <person name="Munoz-Torres M.C."/>
            <person name="Mustard J.A."/>
            <person name="Pan H."/>
            <person name="Reese J.T."/>
            <person name="Scharf M.E."/>
            <person name="Sun F."/>
            <person name="Vogel H."/>
            <person name="Xiao J."/>
            <person name="Yang W."/>
            <person name="Yang Z."/>
            <person name="Yang Z."/>
            <person name="Zhou J."/>
            <person name="Zhu J."/>
            <person name="Brent C.S."/>
            <person name="Elsik C.G."/>
            <person name="Goodisman M.A."/>
            <person name="Liberles D.A."/>
            <person name="Roe R.M."/>
            <person name="Vargo E.L."/>
            <person name="Vilcinskas A."/>
            <person name="Wang J."/>
            <person name="Bornberg-Bauer E."/>
            <person name="Korb J."/>
            <person name="Zhang G."/>
            <person name="Liebig J."/>
        </authorList>
    </citation>
    <scope>NUCLEOTIDE SEQUENCE [LARGE SCALE GENOMIC DNA]</scope>
    <source>
        <tissue evidence="1">Whole organism</tissue>
    </source>
</reference>
<evidence type="ECO:0000313" key="2">
    <source>
        <dbReference type="Proteomes" id="UP000027135"/>
    </source>
</evidence>
<dbReference type="AlphaFoldDB" id="A0A067R6B9"/>
<organism evidence="1 2">
    <name type="scientific">Zootermopsis nevadensis</name>
    <name type="common">Dampwood termite</name>
    <dbReference type="NCBI Taxonomy" id="136037"/>
    <lineage>
        <taxon>Eukaryota</taxon>
        <taxon>Metazoa</taxon>
        <taxon>Ecdysozoa</taxon>
        <taxon>Arthropoda</taxon>
        <taxon>Hexapoda</taxon>
        <taxon>Insecta</taxon>
        <taxon>Pterygota</taxon>
        <taxon>Neoptera</taxon>
        <taxon>Polyneoptera</taxon>
        <taxon>Dictyoptera</taxon>
        <taxon>Blattodea</taxon>
        <taxon>Blattoidea</taxon>
        <taxon>Termitoidae</taxon>
        <taxon>Termopsidae</taxon>
        <taxon>Zootermopsis</taxon>
    </lineage>
</organism>
<evidence type="ECO:0000313" key="1">
    <source>
        <dbReference type="EMBL" id="KDR18815.1"/>
    </source>
</evidence>
<gene>
    <name evidence="1" type="ORF">L798_07080</name>
</gene>
<accession>A0A067R6B9</accession>
<sequence length="123" mass="14116">MYCVERNTAHDVSQRLVIAEARFHTPKTKWHWDGLLFEAFGFTVSIIQPLLRIHSYISFWGGQRGRCRFGSTETHTRPSAAIKIIHFVKVQFSQKLRGISTAKTLKLVTIQTEIKGMLCIRGI</sequence>
<protein>
    <submittedName>
        <fullName evidence="1">Uncharacterized protein</fullName>
    </submittedName>
</protein>
<dbReference type="Proteomes" id="UP000027135">
    <property type="component" value="Unassembled WGS sequence"/>
</dbReference>
<proteinExistence type="predicted"/>
<name>A0A067R6B9_ZOONE</name>
<keyword evidence="2" id="KW-1185">Reference proteome</keyword>
<dbReference type="InParanoid" id="A0A067R6B9"/>
<dbReference type="EMBL" id="KK852670">
    <property type="protein sequence ID" value="KDR18815.1"/>
    <property type="molecule type" value="Genomic_DNA"/>
</dbReference>